<dbReference type="InterPro" id="IPR030960">
    <property type="entry name" value="DHQS/DOIS_N"/>
</dbReference>
<evidence type="ECO:0000256" key="6">
    <source>
        <dbReference type="ARBA" id="ARBA00005412"/>
    </source>
</evidence>
<keyword evidence="14 18" id="KW-0520">NAD</keyword>
<comment type="similarity">
    <text evidence="6 18">Belongs to the sugar phosphate cyclases superfamily. Dehydroquinate synthase family.</text>
</comment>
<feature type="binding site" evidence="18">
    <location>
        <position position="184"/>
    </location>
    <ligand>
        <name>Zn(2+)</name>
        <dbReference type="ChEBI" id="CHEBI:29105"/>
    </ligand>
</feature>
<dbReference type="PANTHER" id="PTHR43622">
    <property type="entry name" value="3-DEHYDROQUINATE SYNTHASE"/>
    <property type="match status" value="1"/>
</dbReference>
<keyword evidence="16 18" id="KW-0456">Lyase</keyword>
<dbReference type="GO" id="GO:0009423">
    <property type="term" value="P:chorismate biosynthetic process"/>
    <property type="evidence" value="ECO:0007669"/>
    <property type="project" value="UniProtKB-UniRule"/>
</dbReference>
<evidence type="ECO:0000256" key="5">
    <source>
        <dbReference type="ARBA" id="ARBA00004661"/>
    </source>
</evidence>
<dbReference type="GO" id="GO:0000166">
    <property type="term" value="F:nucleotide binding"/>
    <property type="evidence" value="ECO:0007669"/>
    <property type="project" value="UniProtKB-KW"/>
</dbReference>
<evidence type="ECO:0000256" key="13">
    <source>
        <dbReference type="ARBA" id="ARBA00022833"/>
    </source>
</evidence>
<dbReference type="OrthoDB" id="9806583at2"/>
<comment type="cofactor">
    <cofactor evidence="2 18">
        <name>NAD(+)</name>
        <dbReference type="ChEBI" id="CHEBI:57540"/>
    </cofactor>
</comment>
<evidence type="ECO:0000256" key="1">
    <source>
        <dbReference type="ARBA" id="ARBA00001393"/>
    </source>
</evidence>
<evidence type="ECO:0000256" key="9">
    <source>
        <dbReference type="ARBA" id="ARBA00022490"/>
    </source>
</evidence>
<evidence type="ECO:0000256" key="18">
    <source>
        <dbReference type="HAMAP-Rule" id="MF_00110"/>
    </source>
</evidence>
<evidence type="ECO:0000256" key="10">
    <source>
        <dbReference type="ARBA" id="ARBA00022605"/>
    </source>
</evidence>
<dbReference type="PANTHER" id="PTHR43622:SF7">
    <property type="entry name" value="3-DEHYDROQUINATE SYNTHASE, CHLOROPLASTIC"/>
    <property type="match status" value="1"/>
</dbReference>
<dbReference type="GO" id="GO:0009073">
    <property type="term" value="P:aromatic amino acid family biosynthetic process"/>
    <property type="evidence" value="ECO:0007669"/>
    <property type="project" value="UniProtKB-KW"/>
</dbReference>
<dbReference type="GO" id="GO:0005737">
    <property type="term" value="C:cytoplasm"/>
    <property type="evidence" value="ECO:0007669"/>
    <property type="project" value="UniProtKB-SubCell"/>
</dbReference>
<comment type="caution">
    <text evidence="21">The sequence shown here is derived from an EMBL/GenBank/DDBJ whole genome shotgun (WGS) entry which is preliminary data.</text>
</comment>
<evidence type="ECO:0000256" key="4">
    <source>
        <dbReference type="ARBA" id="ARBA00004496"/>
    </source>
</evidence>
<dbReference type="AlphaFoldDB" id="A0A432XI23"/>
<comment type="pathway">
    <text evidence="5 18">Metabolic intermediate biosynthesis; chorismate biosynthesis; chorismate from D-erythrose 4-phosphate and phosphoenolpyruvate: step 2/7.</text>
</comment>
<dbReference type="STRING" id="519452.SAMN04488139_2209"/>
<evidence type="ECO:0000313" key="21">
    <source>
        <dbReference type="EMBL" id="RUO48365.1"/>
    </source>
</evidence>
<feature type="binding site" evidence="18">
    <location>
        <position position="247"/>
    </location>
    <ligand>
        <name>Zn(2+)</name>
        <dbReference type="ChEBI" id="CHEBI:29105"/>
    </ligand>
</feature>
<feature type="binding site" evidence="18">
    <location>
        <begin position="105"/>
        <end position="109"/>
    </location>
    <ligand>
        <name>NAD(+)</name>
        <dbReference type="ChEBI" id="CHEBI:57540"/>
    </ligand>
</feature>
<feature type="binding site" evidence="18">
    <location>
        <position position="263"/>
    </location>
    <ligand>
        <name>Zn(2+)</name>
        <dbReference type="ChEBI" id="CHEBI:29105"/>
    </ligand>
</feature>
<evidence type="ECO:0000259" key="19">
    <source>
        <dbReference type="Pfam" id="PF01761"/>
    </source>
</evidence>
<dbReference type="GO" id="GO:0046872">
    <property type="term" value="F:metal ion binding"/>
    <property type="evidence" value="ECO:0007669"/>
    <property type="project" value="UniProtKB-KW"/>
</dbReference>
<evidence type="ECO:0000256" key="8">
    <source>
        <dbReference type="ARBA" id="ARBA00017684"/>
    </source>
</evidence>
<proteinExistence type="inferred from homology"/>
<evidence type="ECO:0000256" key="2">
    <source>
        <dbReference type="ARBA" id="ARBA00001911"/>
    </source>
</evidence>
<evidence type="ECO:0000256" key="17">
    <source>
        <dbReference type="ARBA" id="ARBA00023285"/>
    </source>
</evidence>
<dbReference type="Proteomes" id="UP000286985">
    <property type="component" value="Unassembled WGS sequence"/>
</dbReference>
<evidence type="ECO:0000256" key="7">
    <source>
        <dbReference type="ARBA" id="ARBA00013031"/>
    </source>
</evidence>
<evidence type="ECO:0000256" key="15">
    <source>
        <dbReference type="ARBA" id="ARBA00023141"/>
    </source>
</evidence>
<evidence type="ECO:0000256" key="16">
    <source>
        <dbReference type="ARBA" id="ARBA00023239"/>
    </source>
</evidence>
<dbReference type="RefSeq" id="WP_092841446.1">
    <property type="nucleotide sequence ID" value="NZ_FPCF01000006.1"/>
</dbReference>
<keyword evidence="9 18" id="KW-0963">Cytoplasm</keyword>
<accession>A0A432XI23</accession>
<comment type="subcellular location">
    <subcellularLocation>
        <location evidence="4 18">Cytoplasm</location>
    </subcellularLocation>
</comment>
<dbReference type="InterPro" id="IPR056179">
    <property type="entry name" value="DHQS_C"/>
</dbReference>
<dbReference type="Gene3D" id="3.40.50.1970">
    <property type="match status" value="1"/>
</dbReference>
<feature type="binding site" evidence="18">
    <location>
        <position position="142"/>
    </location>
    <ligand>
        <name>NAD(+)</name>
        <dbReference type="ChEBI" id="CHEBI:57540"/>
    </ligand>
</feature>
<keyword evidence="12 18" id="KW-0547">Nucleotide-binding</keyword>
<keyword evidence="15 18" id="KW-0057">Aromatic amino acid biosynthesis</keyword>
<feature type="binding site" evidence="18">
    <location>
        <begin position="71"/>
        <end position="76"/>
    </location>
    <ligand>
        <name>NAD(+)</name>
        <dbReference type="ChEBI" id="CHEBI:57540"/>
    </ligand>
</feature>
<evidence type="ECO:0000256" key="11">
    <source>
        <dbReference type="ARBA" id="ARBA00022723"/>
    </source>
</evidence>
<keyword evidence="10 18" id="KW-0028">Amino-acid biosynthesis</keyword>
<dbReference type="SUPFAM" id="SSF56796">
    <property type="entry name" value="Dehydroquinate synthase-like"/>
    <property type="match status" value="1"/>
</dbReference>
<evidence type="ECO:0000256" key="12">
    <source>
        <dbReference type="ARBA" id="ARBA00022741"/>
    </source>
</evidence>
<feature type="binding site" evidence="18">
    <location>
        <position position="151"/>
    </location>
    <ligand>
        <name>NAD(+)</name>
        <dbReference type="ChEBI" id="CHEBI:57540"/>
    </ligand>
</feature>
<dbReference type="EMBL" id="PIPU01000002">
    <property type="protein sequence ID" value="RUO48365.1"/>
    <property type="molecule type" value="Genomic_DNA"/>
</dbReference>
<reference evidence="22" key="1">
    <citation type="journal article" date="2018" name="Front. Microbiol.">
        <title>Genome-Based Analysis Reveals the Taxonomy and Diversity of the Family Idiomarinaceae.</title>
        <authorList>
            <person name="Liu Y."/>
            <person name="Lai Q."/>
            <person name="Shao Z."/>
        </authorList>
    </citation>
    <scope>NUCLEOTIDE SEQUENCE [LARGE SCALE GENOMIC DNA]</scope>
    <source>
        <strain evidence="22">908033</strain>
    </source>
</reference>
<dbReference type="FunFam" id="3.40.50.1970:FF:000001">
    <property type="entry name" value="3-dehydroquinate synthase"/>
    <property type="match status" value="1"/>
</dbReference>
<name>A0A432XI23_9GAMM</name>
<feature type="domain" description="3-dehydroquinate synthase N-terminal" evidence="19">
    <location>
        <begin position="68"/>
        <end position="178"/>
    </location>
</feature>
<evidence type="ECO:0000259" key="20">
    <source>
        <dbReference type="Pfam" id="PF24621"/>
    </source>
</evidence>
<comment type="cofactor">
    <cofactor evidence="18">
        <name>Co(2+)</name>
        <dbReference type="ChEBI" id="CHEBI:48828"/>
    </cofactor>
    <cofactor evidence="18">
        <name>Zn(2+)</name>
        <dbReference type="ChEBI" id="CHEBI:29105"/>
    </cofactor>
    <text evidence="18">Binds 1 divalent metal cation per subunit. Can use either Co(2+) or Zn(2+).</text>
</comment>
<dbReference type="Pfam" id="PF01761">
    <property type="entry name" value="DHQ_synthase"/>
    <property type="match status" value="1"/>
</dbReference>
<dbReference type="PIRSF" id="PIRSF001455">
    <property type="entry name" value="DHQ_synth"/>
    <property type="match status" value="1"/>
</dbReference>
<comment type="function">
    <text evidence="3 18">Catalyzes the conversion of 3-deoxy-D-arabino-heptulosonate 7-phosphate (DAHP) to dehydroquinate (DHQ).</text>
</comment>
<organism evidence="21 22">
    <name type="scientific">Pseudidiomarina donghaiensis</name>
    <dbReference type="NCBI Taxonomy" id="519452"/>
    <lineage>
        <taxon>Bacteria</taxon>
        <taxon>Pseudomonadati</taxon>
        <taxon>Pseudomonadota</taxon>
        <taxon>Gammaproteobacteria</taxon>
        <taxon>Alteromonadales</taxon>
        <taxon>Idiomarinaceae</taxon>
        <taxon>Pseudidiomarina</taxon>
    </lineage>
</organism>
<feature type="domain" description="3-dehydroquinate synthase C-terminal" evidence="20">
    <location>
        <begin position="181"/>
        <end position="323"/>
    </location>
</feature>
<keyword evidence="17 18" id="KW-0170">Cobalt</keyword>
<evidence type="ECO:0000256" key="14">
    <source>
        <dbReference type="ARBA" id="ARBA00023027"/>
    </source>
</evidence>
<dbReference type="CDD" id="cd08195">
    <property type="entry name" value="DHQS"/>
    <property type="match status" value="1"/>
</dbReference>
<keyword evidence="13 18" id="KW-0862">Zinc</keyword>
<dbReference type="HAMAP" id="MF_00110">
    <property type="entry name" value="DHQ_synthase"/>
    <property type="match status" value="1"/>
</dbReference>
<comment type="caution">
    <text evidence="18">Lacks conserved residue(s) required for the propagation of feature annotation.</text>
</comment>
<dbReference type="GO" id="GO:0003856">
    <property type="term" value="F:3-dehydroquinate synthase activity"/>
    <property type="evidence" value="ECO:0007669"/>
    <property type="project" value="UniProtKB-UniRule"/>
</dbReference>
<dbReference type="NCBIfam" id="TIGR01357">
    <property type="entry name" value="aroB"/>
    <property type="match status" value="1"/>
</dbReference>
<dbReference type="GO" id="GO:0008652">
    <property type="term" value="P:amino acid biosynthetic process"/>
    <property type="evidence" value="ECO:0007669"/>
    <property type="project" value="UniProtKB-KW"/>
</dbReference>
<comment type="catalytic activity">
    <reaction evidence="1 18">
        <text>7-phospho-2-dehydro-3-deoxy-D-arabino-heptonate = 3-dehydroquinate + phosphate</text>
        <dbReference type="Rhea" id="RHEA:21968"/>
        <dbReference type="ChEBI" id="CHEBI:32364"/>
        <dbReference type="ChEBI" id="CHEBI:43474"/>
        <dbReference type="ChEBI" id="CHEBI:58394"/>
        <dbReference type="EC" id="4.2.3.4"/>
    </reaction>
</comment>
<gene>
    <name evidence="18" type="primary">aroB</name>
    <name evidence="21" type="ORF">CWE24_06165</name>
</gene>
<dbReference type="Pfam" id="PF24621">
    <property type="entry name" value="DHQS_C"/>
    <property type="match status" value="1"/>
</dbReference>
<evidence type="ECO:0000256" key="3">
    <source>
        <dbReference type="ARBA" id="ARBA00003485"/>
    </source>
</evidence>
<dbReference type="InterPro" id="IPR016037">
    <property type="entry name" value="DHQ_synth_AroB"/>
</dbReference>
<feature type="binding site" evidence="18">
    <location>
        <begin position="129"/>
        <end position="130"/>
    </location>
    <ligand>
        <name>NAD(+)</name>
        <dbReference type="ChEBI" id="CHEBI:57540"/>
    </ligand>
</feature>
<dbReference type="InterPro" id="IPR030963">
    <property type="entry name" value="DHQ_synth_fam"/>
</dbReference>
<sequence length="362" mass="38977">MQKTTQQIIVGLGERSYAIDIGVGLLSRTPLFNVLPHQILIITNTVVGPLYLDQVRAQLASHHVVVHTIDDGESAKSLANYGAIMDTLIQYNFNRDCAVVALGGGVVGDLAGFVAATYQRGVRFYQIPTTLLAQVDSSVGGKTAINHPGGKNMVGAFYQPQGVLIDTNCLASLNDRDYACGLAEVVKYGVIADAEFFAWLEAHVNQLNARDSGALTYAIQRSCEIKADIVAADEREQSVRALLNLGHTFGHAIEAAHYDTWKHGEAVAAGTVIAAKLMHQLGELSAADMARIEALLQAFQLPVRAPKMPLAQWQAFMQRDKKVQDGTVRLVLPTAIGAASLRPMADWQVIGQAITAMSTTND</sequence>
<dbReference type="UniPathway" id="UPA00053">
    <property type="reaction ID" value="UER00085"/>
</dbReference>
<protein>
    <recommendedName>
        <fullName evidence="8 18">3-dehydroquinate synthase</fullName>
        <shortName evidence="18">DHQS</shortName>
        <ecNumber evidence="7 18">4.2.3.4</ecNumber>
    </recommendedName>
</protein>
<keyword evidence="22" id="KW-1185">Reference proteome</keyword>
<dbReference type="EC" id="4.2.3.4" evidence="7 18"/>
<dbReference type="InterPro" id="IPR050071">
    <property type="entry name" value="Dehydroquinate_synthase"/>
</dbReference>
<dbReference type="Gene3D" id="1.20.1090.10">
    <property type="entry name" value="Dehydroquinate synthase-like - alpha domain"/>
    <property type="match status" value="1"/>
</dbReference>
<keyword evidence="11 18" id="KW-0479">Metal-binding</keyword>
<evidence type="ECO:0000313" key="22">
    <source>
        <dbReference type="Proteomes" id="UP000286985"/>
    </source>
</evidence>